<evidence type="ECO:0000313" key="2">
    <source>
        <dbReference type="Proteomes" id="UP000824120"/>
    </source>
</evidence>
<evidence type="ECO:0000313" key="1">
    <source>
        <dbReference type="EMBL" id="KAG5630818.1"/>
    </source>
</evidence>
<dbReference type="EMBL" id="JACXVP010000001">
    <property type="protein sequence ID" value="KAG5630818.1"/>
    <property type="molecule type" value="Genomic_DNA"/>
</dbReference>
<sequence length="123" mass="14710">MNPLVFMGSKVEKDPQNFIDYMWNILKEVYGTKTKGVQRVSYQLKNVAHILYEKWEESHEEDTDVIDFDEFVQLSRYALVIVPDKRSKTRNFVYAEHAAEHKLRDREEYKNKRVRSVGHESNQ</sequence>
<dbReference type="AlphaFoldDB" id="A0A9J6B2K3"/>
<name>A0A9J6B2K3_SOLCO</name>
<keyword evidence="2" id="KW-1185">Reference proteome</keyword>
<dbReference type="OrthoDB" id="1305854at2759"/>
<protein>
    <submittedName>
        <fullName evidence="1">Uncharacterized protein</fullName>
    </submittedName>
</protein>
<organism evidence="1 2">
    <name type="scientific">Solanum commersonii</name>
    <name type="common">Commerson's wild potato</name>
    <name type="synonym">Commerson's nightshade</name>
    <dbReference type="NCBI Taxonomy" id="4109"/>
    <lineage>
        <taxon>Eukaryota</taxon>
        <taxon>Viridiplantae</taxon>
        <taxon>Streptophyta</taxon>
        <taxon>Embryophyta</taxon>
        <taxon>Tracheophyta</taxon>
        <taxon>Spermatophyta</taxon>
        <taxon>Magnoliopsida</taxon>
        <taxon>eudicotyledons</taxon>
        <taxon>Gunneridae</taxon>
        <taxon>Pentapetalae</taxon>
        <taxon>asterids</taxon>
        <taxon>lamiids</taxon>
        <taxon>Solanales</taxon>
        <taxon>Solanaceae</taxon>
        <taxon>Solanoideae</taxon>
        <taxon>Solaneae</taxon>
        <taxon>Solanum</taxon>
    </lineage>
</organism>
<dbReference type="Proteomes" id="UP000824120">
    <property type="component" value="Chromosome 1"/>
</dbReference>
<reference evidence="1 2" key="1">
    <citation type="submission" date="2020-09" db="EMBL/GenBank/DDBJ databases">
        <title>De no assembly of potato wild relative species, Solanum commersonii.</title>
        <authorList>
            <person name="Cho K."/>
        </authorList>
    </citation>
    <scope>NUCLEOTIDE SEQUENCE [LARGE SCALE GENOMIC DNA]</scope>
    <source>
        <strain evidence="1">LZ3.2</strain>
        <tissue evidence="1">Leaf</tissue>
    </source>
</reference>
<gene>
    <name evidence="1" type="ORF">H5410_002535</name>
</gene>
<proteinExistence type="predicted"/>
<comment type="caution">
    <text evidence="1">The sequence shown here is derived from an EMBL/GenBank/DDBJ whole genome shotgun (WGS) entry which is preliminary data.</text>
</comment>
<accession>A0A9J6B2K3</accession>